<keyword evidence="9 14" id="KW-0560">Oxidoreductase</keyword>
<dbReference type="GO" id="GO:0020037">
    <property type="term" value="F:heme binding"/>
    <property type="evidence" value="ECO:0007669"/>
    <property type="project" value="InterPro"/>
</dbReference>
<dbReference type="GO" id="GO:0005506">
    <property type="term" value="F:iron ion binding"/>
    <property type="evidence" value="ECO:0007669"/>
    <property type="project" value="InterPro"/>
</dbReference>
<dbReference type="InterPro" id="IPR036396">
    <property type="entry name" value="Cyt_P450_sf"/>
</dbReference>
<evidence type="ECO:0000256" key="13">
    <source>
        <dbReference type="PIRSR" id="PIRSR602403-1"/>
    </source>
</evidence>
<gene>
    <name evidence="15" type="ORF">CYLTODRAFT_363176</name>
</gene>
<keyword evidence="5 13" id="KW-0349">Heme</keyword>
<evidence type="ECO:0000256" key="4">
    <source>
        <dbReference type="ARBA" id="ARBA00010617"/>
    </source>
</evidence>
<accession>A0A0D7ASM3</accession>
<evidence type="ECO:0000256" key="9">
    <source>
        <dbReference type="ARBA" id="ARBA00023002"/>
    </source>
</evidence>
<keyword evidence="11 14" id="KW-0503">Monooxygenase</keyword>
<evidence type="ECO:0000256" key="3">
    <source>
        <dbReference type="ARBA" id="ARBA00004721"/>
    </source>
</evidence>
<dbReference type="AlphaFoldDB" id="A0A0D7ASM3"/>
<keyword evidence="10 13" id="KW-0408">Iron</keyword>
<dbReference type="PRINTS" id="PR00385">
    <property type="entry name" value="P450"/>
</dbReference>
<comment type="pathway">
    <text evidence="3">Secondary metabolite biosynthesis; terpenoid biosynthesis.</text>
</comment>
<dbReference type="Gene3D" id="1.10.630.10">
    <property type="entry name" value="Cytochrome P450"/>
    <property type="match status" value="1"/>
</dbReference>
<reference evidence="15 16" key="1">
    <citation type="journal article" date="2015" name="Fungal Genet. Biol.">
        <title>Evolution of novel wood decay mechanisms in Agaricales revealed by the genome sequences of Fistulina hepatica and Cylindrobasidium torrendii.</title>
        <authorList>
            <person name="Floudas D."/>
            <person name="Held B.W."/>
            <person name="Riley R."/>
            <person name="Nagy L.G."/>
            <person name="Koehler G."/>
            <person name="Ransdell A.S."/>
            <person name="Younus H."/>
            <person name="Chow J."/>
            <person name="Chiniquy J."/>
            <person name="Lipzen A."/>
            <person name="Tritt A."/>
            <person name="Sun H."/>
            <person name="Haridas S."/>
            <person name="LaButti K."/>
            <person name="Ohm R.A."/>
            <person name="Kues U."/>
            <person name="Blanchette R.A."/>
            <person name="Grigoriev I.V."/>
            <person name="Minto R.E."/>
            <person name="Hibbett D.S."/>
        </authorList>
    </citation>
    <scope>NUCLEOTIDE SEQUENCE [LARGE SCALE GENOMIC DNA]</scope>
    <source>
        <strain evidence="15 16">FP15055 ss-10</strain>
    </source>
</reference>
<organism evidence="15 16">
    <name type="scientific">Cylindrobasidium torrendii FP15055 ss-10</name>
    <dbReference type="NCBI Taxonomy" id="1314674"/>
    <lineage>
        <taxon>Eukaryota</taxon>
        <taxon>Fungi</taxon>
        <taxon>Dikarya</taxon>
        <taxon>Basidiomycota</taxon>
        <taxon>Agaricomycotina</taxon>
        <taxon>Agaricomycetes</taxon>
        <taxon>Agaricomycetidae</taxon>
        <taxon>Agaricales</taxon>
        <taxon>Marasmiineae</taxon>
        <taxon>Physalacriaceae</taxon>
        <taxon>Cylindrobasidium</taxon>
    </lineage>
</organism>
<dbReference type="Proteomes" id="UP000054007">
    <property type="component" value="Unassembled WGS sequence"/>
</dbReference>
<dbReference type="SUPFAM" id="SSF48264">
    <property type="entry name" value="Cytochrome P450"/>
    <property type="match status" value="1"/>
</dbReference>
<protein>
    <submittedName>
        <fullName evidence="15">Cytochrome P450</fullName>
    </submittedName>
</protein>
<keyword evidence="7 13" id="KW-0479">Metal-binding</keyword>
<dbReference type="GO" id="GO:0016020">
    <property type="term" value="C:membrane"/>
    <property type="evidence" value="ECO:0007669"/>
    <property type="project" value="UniProtKB-SubCell"/>
</dbReference>
<evidence type="ECO:0000256" key="11">
    <source>
        <dbReference type="ARBA" id="ARBA00023033"/>
    </source>
</evidence>
<feature type="binding site" description="axial binding residue" evidence="13">
    <location>
        <position position="206"/>
    </location>
    <ligand>
        <name>heme</name>
        <dbReference type="ChEBI" id="CHEBI:30413"/>
    </ligand>
    <ligandPart>
        <name>Fe</name>
        <dbReference type="ChEBI" id="CHEBI:18248"/>
    </ligandPart>
</feature>
<name>A0A0D7ASM3_9AGAR</name>
<evidence type="ECO:0000313" key="16">
    <source>
        <dbReference type="Proteomes" id="UP000054007"/>
    </source>
</evidence>
<evidence type="ECO:0000256" key="14">
    <source>
        <dbReference type="RuleBase" id="RU000461"/>
    </source>
</evidence>
<keyword evidence="8" id="KW-1133">Transmembrane helix</keyword>
<sequence>MHEALTNPDAREEQDVTGLLARSFHASDPADRLRMDEVLAQMSTFLAAGQETTASSQAVLTYMLATHPADQERLRKEIQAAYANKPANEPLSPGDYDKLPFLNAVIKETLRLYTSVHTLTRHVNRDDVIPLAYPVTLEDGSKTTTIPVRKGERLLLSFSTYNRLPAIWGDDAAEWNPDRFLDGRPINSNIGLFGNLMNFGVGIRSCLGWRFAIVEMQVVTALLVKSFEFSLTPGLKMRMLPNQFILMPVVEGKEEEGPQVPLQFKVID</sequence>
<dbReference type="InterPro" id="IPR001128">
    <property type="entry name" value="Cyt_P450"/>
</dbReference>
<dbReference type="GO" id="GO:0004497">
    <property type="term" value="F:monooxygenase activity"/>
    <property type="evidence" value="ECO:0007669"/>
    <property type="project" value="UniProtKB-KW"/>
</dbReference>
<dbReference type="InterPro" id="IPR017972">
    <property type="entry name" value="Cyt_P450_CS"/>
</dbReference>
<evidence type="ECO:0000256" key="10">
    <source>
        <dbReference type="ARBA" id="ARBA00023004"/>
    </source>
</evidence>
<comment type="cofactor">
    <cofactor evidence="1 13">
        <name>heme</name>
        <dbReference type="ChEBI" id="CHEBI:30413"/>
    </cofactor>
</comment>
<dbReference type="PRINTS" id="PR00465">
    <property type="entry name" value="EP450IV"/>
</dbReference>
<dbReference type="PANTHER" id="PTHR24305:SF166">
    <property type="entry name" value="CYTOCHROME P450 12A4, MITOCHONDRIAL-RELATED"/>
    <property type="match status" value="1"/>
</dbReference>
<evidence type="ECO:0000256" key="8">
    <source>
        <dbReference type="ARBA" id="ARBA00022989"/>
    </source>
</evidence>
<proteinExistence type="inferred from homology"/>
<dbReference type="InterPro" id="IPR050121">
    <property type="entry name" value="Cytochrome_P450_monoxygenase"/>
</dbReference>
<evidence type="ECO:0000256" key="6">
    <source>
        <dbReference type="ARBA" id="ARBA00022692"/>
    </source>
</evidence>
<dbReference type="PROSITE" id="PS00086">
    <property type="entry name" value="CYTOCHROME_P450"/>
    <property type="match status" value="1"/>
</dbReference>
<evidence type="ECO:0000256" key="2">
    <source>
        <dbReference type="ARBA" id="ARBA00004370"/>
    </source>
</evidence>
<evidence type="ECO:0000256" key="12">
    <source>
        <dbReference type="ARBA" id="ARBA00023136"/>
    </source>
</evidence>
<dbReference type="GO" id="GO:0016705">
    <property type="term" value="F:oxidoreductase activity, acting on paired donors, with incorporation or reduction of molecular oxygen"/>
    <property type="evidence" value="ECO:0007669"/>
    <property type="project" value="InterPro"/>
</dbReference>
<evidence type="ECO:0000256" key="1">
    <source>
        <dbReference type="ARBA" id="ARBA00001971"/>
    </source>
</evidence>
<dbReference type="OrthoDB" id="1470350at2759"/>
<keyword evidence="6" id="KW-0812">Transmembrane</keyword>
<evidence type="ECO:0000313" key="15">
    <source>
        <dbReference type="EMBL" id="KIY61202.1"/>
    </source>
</evidence>
<evidence type="ECO:0000256" key="5">
    <source>
        <dbReference type="ARBA" id="ARBA00022617"/>
    </source>
</evidence>
<keyword evidence="12" id="KW-0472">Membrane</keyword>
<dbReference type="InterPro" id="IPR002403">
    <property type="entry name" value="Cyt_P450_E_grp-IV"/>
</dbReference>
<dbReference type="Pfam" id="PF00067">
    <property type="entry name" value="p450"/>
    <property type="match status" value="1"/>
</dbReference>
<dbReference type="STRING" id="1314674.A0A0D7ASM3"/>
<keyword evidence="16" id="KW-1185">Reference proteome</keyword>
<comment type="similarity">
    <text evidence="4 14">Belongs to the cytochrome P450 family.</text>
</comment>
<evidence type="ECO:0000256" key="7">
    <source>
        <dbReference type="ARBA" id="ARBA00022723"/>
    </source>
</evidence>
<dbReference type="EMBL" id="KN881014">
    <property type="protein sequence ID" value="KIY61202.1"/>
    <property type="molecule type" value="Genomic_DNA"/>
</dbReference>
<comment type="subcellular location">
    <subcellularLocation>
        <location evidence="2">Membrane</location>
    </subcellularLocation>
</comment>
<dbReference type="PANTHER" id="PTHR24305">
    <property type="entry name" value="CYTOCHROME P450"/>
    <property type="match status" value="1"/>
</dbReference>